<protein>
    <submittedName>
        <fullName evidence="1">Uncharacterized protein</fullName>
    </submittedName>
</protein>
<comment type="caution">
    <text evidence="1">The sequence shown here is derived from an EMBL/GenBank/DDBJ whole genome shotgun (WGS) entry which is preliminary data.</text>
</comment>
<proteinExistence type="predicted"/>
<organism evidence="1 2">
    <name type="scientific">Smallanthus sonchifolius</name>
    <dbReference type="NCBI Taxonomy" id="185202"/>
    <lineage>
        <taxon>Eukaryota</taxon>
        <taxon>Viridiplantae</taxon>
        <taxon>Streptophyta</taxon>
        <taxon>Embryophyta</taxon>
        <taxon>Tracheophyta</taxon>
        <taxon>Spermatophyta</taxon>
        <taxon>Magnoliopsida</taxon>
        <taxon>eudicotyledons</taxon>
        <taxon>Gunneridae</taxon>
        <taxon>Pentapetalae</taxon>
        <taxon>asterids</taxon>
        <taxon>campanulids</taxon>
        <taxon>Asterales</taxon>
        <taxon>Asteraceae</taxon>
        <taxon>Asteroideae</taxon>
        <taxon>Heliantheae alliance</taxon>
        <taxon>Millerieae</taxon>
        <taxon>Smallanthus</taxon>
    </lineage>
</organism>
<gene>
    <name evidence="1" type="ORF">L1987_51443</name>
</gene>
<dbReference type="Proteomes" id="UP001056120">
    <property type="component" value="Linkage Group LG17"/>
</dbReference>
<name>A0ACB9ERG8_9ASTR</name>
<sequence>MLVTIAGVDLPKEDAVNALQLLEFSATFGKVLDVKKGQAEAVLRDLINGRSTRSGKFTSVVQFHIQLLSVIQSESGSPTSDMTHDNDSWFKALKSCISKSKLKHMDFIDVTDGGYANLDSSMKLRLLVFLCDEILGTE</sequence>
<reference evidence="2" key="1">
    <citation type="journal article" date="2022" name="Mol. Ecol. Resour.">
        <title>The genomes of chicory, endive, great burdock and yacon provide insights into Asteraceae palaeo-polyploidization history and plant inulin production.</title>
        <authorList>
            <person name="Fan W."/>
            <person name="Wang S."/>
            <person name="Wang H."/>
            <person name="Wang A."/>
            <person name="Jiang F."/>
            <person name="Liu H."/>
            <person name="Zhao H."/>
            <person name="Xu D."/>
            <person name="Zhang Y."/>
        </authorList>
    </citation>
    <scope>NUCLEOTIDE SEQUENCE [LARGE SCALE GENOMIC DNA]</scope>
    <source>
        <strain evidence="2">cv. Yunnan</strain>
    </source>
</reference>
<dbReference type="EMBL" id="CM042034">
    <property type="protein sequence ID" value="KAI3761037.1"/>
    <property type="molecule type" value="Genomic_DNA"/>
</dbReference>
<accession>A0ACB9ERG8</accession>
<evidence type="ECO:0000313" key="1">
    <source>
        <dbReference type="EMBL" id="KAI3761037.1"/>
    </source>
</evidence>
<evidence type="ECO:0000313" key="2">
    <source>
        <dbReference type="Proteomes" id="UP001056120"/>
    </source>
</evidence>
<keyword evidence="2" id="KW-1185">Reference proteome</keyword>
<reference evidence="1 2" key="2">
    <citation type="journal article" date="2022" name="Mol. Ecol. Resour.">
        <title>The genomes of chicory, endive, great burdock and yacon provide insights into Asteraceae paleo-polyploidization history and plant inulin production.</title>
        <authorList>
            <person name="Fan W."/>
            <person name="Wang S."/>
            <person name="Wang H."/>
            <person name="Wang A."/>
            <person name="Jiang F."/>
            <person name="Liu H."/>
            <person name="Zhao H."/>
            <person name="Xu D."/>
            <person name="Zhang Y."/>
        </authorList>
    </citation>
    <scope>NUCLEOTIDE SEQUENCE [LARGE SCALE GENOMIC DNA]</scope>
    <source>
        <strain evidence="2">cv. Yunnan</strain>
        <tissue evidence="1">Leaves</tissue>
    </source>
</reference>